<organism evidence="2 3">
    <name type="scientific">Candidatus Eubacterium avistercoris</name>
    <dbReference type="NCBI Taxonomy" id="2838567"/>
    <lineage>
        <taxon>Bacteria</taxon>
        <taxon>Bacillati</taxon>
        <taxon>Bacillota</taxon>
        <taxon>Clostridia</taxon>
        <taxon>Eubacteriales</taxon>
        <taxon>Eubacteriaceae</taxon>
        <taxon>Eubacterium</taxon>
    </lineage>
</organism>
<sequence>MQQITLIWEIIIFGGIAAGAVAVSLATAGKQQKKMSRTDIRFKNMLDGKIPLPEKRMQRLKFTYWLQDVGHHAEAARYAYEWGIMDARTKASYEAHLKIKEAEQLLAQSKKM</sequence>
<gene>
    <name evidence="2" type="ORF">IAA08_02725</name>
</gene>
<evidence type="ECO:0000313" key="2">
    <source>
        <dbReference type="EMBL" id="HIZ06834.1"/>
    </source>
</evidence>
<dbReference type="Proteomes" id="UP000824024">
    <property type="component" value="Unassembled WGS sequence"/>
</dbReference>
<reference evidence="2" key="2">
    <citation type="submission" date="2021-04" db="EMBL/GenBank/DDBJ databases">
        <authorList>
            <person name="Gilroy R."/>
        </authorList>
    </citation>
    <scope>NUCLEOTIDE SEQUENCE</scope>
    <source>
        <strain evidence="2">CHK192-9172</strain>
    </source>
</reference>
<reference evidence="2" key="1">
    <citation type="journal article" date="2021" name="PeerJ">
        <title>Extensive microbial diversity within the chicken gut microbiome revealed by metagenomics and culture.</title>
        <authorList>
            <person name="Gilroy R."/>
            <person name="Ravi A."/>
            <person name="Getino M."/>
            <person name="Pursley I."/>
            <person name="Horton D.L."/>
            <person name="Alikhan N.F."/>
            <person name="Baker D."/>
            <person name="Gharbi K."/>
            <person name="Hall N."/>
            <person name="Watson M."/>
            <person name="Adriaenssens E.M."/>
            <person name="Foster-Nyarko E."/>
            <person name="Jarju S."/>
            <person name="Secka A."/>
            <person name="Antonio M."/>
            <person name="Oren A."/>
            <person name="Chaudhuri R.R."/>
            <person name="La Ragione R."/>
            <person name="Hildebrand F."/>
            <person name="Pallen M.J."/>
        </authorList>
    </citation>
    <scope>NUCLEOTIDE SEQUENCE</scope>
    <source>
        <strain evidence="2">CHK192-9172</strain>
    </source>
</reference>
<dbReference type="AlphaFoldDB" id="A0A9D2IEX6"/>
<accession>A0A9D2IEX6</accession>
<keyword evidence="1" id="KW-0812">Transmembrane</keyword>
<dbReference type="EMBL" id="DXCH01000073">
    <property type="protein sequence ID" value="HIZ06834.1"/>
    <property type="molecule type" value="Genomic_DNA"/>
</dbReference>
<keyword evidence="1" id="KW-0472">Membrane</keyword>
<comment type="caution">
    <text evidence="2">The sequence shown here is derived from an EMBL/GenBank/DDBJ whole genome shotgun (WGS) entry which is preliminary data.</text>
</comment>
<feature type="transmembrane region" description="Helical" evidence="1">
    <location>
        <begin position="6"/>
        <end position="28"/>
    </location>
</feature>
<keyword evidence="1" id="KW-1133">Transmembrane helix</keyword>
<proteinExistence type="predicted"/>
<evidence type="ECO:0000256" key="1">
    <source>
        <dbReference type="SAM" id="Phobius"/>
    </source>
</evidence>
<evidence type="ECO:0000313" key="3">
    <source>
        <dbReference type="Proteomes" id="UP000824024"/>
    </source>
</evidence>
<name>A0A9D2IEX6_9FIRM</name>
<protein>
    <submittedName>
        <fullName evidence="2">Uncharacterized protein</fullName>
    </submittedName>
</protein>